<dbReference type="KEGG" id="nba:CUN60_07190"/>
<keyword evidence="3" id="KW-1185">Reference proteome</keyword>
<protein>
    <recommendedName>
        <fullName evidence="4">Conjugal transfer protein TraH</fullName>
    </recommendedName>
</protein>
<organism evidence="2 3">
    <name type="scientific">Aquella oligotrophica</name>
    <dbReference type="NCBI Taxonomy" id="2067065"/>
    <lineage>
        <taxon>Bacteria</taxon>
        <taxon>Pseudomonadati</taxon>
        <taxon>Pseudomonadota</taxon>
        <taxon>Betaproteobacteria</taxon>
        <taxon>Neisseriales</taxon>
        <taxon>Neisseriaceae</taxon>
        <taxon>Aquella</taxon>
    </lineage>
</organism>
<dbReference type="Pfam" id="PF06122">
    <property type="entry name" value="TraH"/>
    <property type="match status" value="1"/>
</dbReference>
<evidence type="ECO:0000313" key="2">
    <source>
        <dbReference type="EMBL" id="AUR52093.1"/>
    </source>
</evidence>
<sequence length="500" mass="54255">MKKLCLLLALGGAVNLANADIGSGLTDYYNSLQANSKIERPSYYTTNGFTAGGYYQRGANVDLTMGYITPPSLKGGCGNIDFNMGAFSFINGDQIVNALKAIGQNAKALLFTEAIEITSASLAGNMKHWIDEMNKWLSVLKNSCQASSTLMGGVNKSVGLCQNAARFNGSLSDENTVQSTCQTYDQGAKAWNDLFGSTTDEAKNAKAAAAAQIALQGGILQNILSDYFDKMGKSNQMQQDLGNLVLSIVGDVYIPPLDKNGDNGKGLGSPVSIYPPLKIDTLLSYTTSDITDQAANVQGSVFNCDFTWDKDNYRAKNDCFIVPKNYKTDNAKSVTAMQTLIYNKITKLHTSLLSDTGQITDADLTVLTISDAPIFQLMQAGVDSGLDSTVYPIVLKYMDYAIHKIYYNIVDTVYKETATQITALSASADEAQIAALSGIKDQLKVVRSDIDAQLQKDQERNKLDPMELMQRLAMIRGIILKNVSPNLQEKLVYSGTTLRN</sequence>
<dbReference type="OrthoDB" id="9797479at2"/>
<gene>
    <name evidence="2" type="ORF">CUN60_07190</name>
</gene>
<proteinExistence type="predicted"/>
<keyword evidence="1" id="KW-0732">Signal</keyword>
<feature type="signal peptide" evidence="1">
    <location>
        <begin position="1"/>
        <end position="19"/>
    </location>
</feature>
<reference evidence="3" key="1">
    <citation type="submission" date="2017-11" db="EMBL/GenBank/DDBJ databases">
        <authorList>
            <person name="Chan K.G."/>
            <person name="Lee L.S."/>
        </authorList>
    </citation>
    <scope>NUCLEOTIDE SEQUENCE [LARGE SCALE GENOMIC DNA]</scope>
    <source>
        <strain evidence="3">DSM 100970</strain>
    </source>
</reference>
<dbReference type="EMBL" id="CP024847">
    <property type="protein sequence ID" value="AUR52093.1"/>
    <property type="molecule type" value="Genomic_DNA"/>
</dbReference>
<dbReference type="RefSeq" id="WP_102951389.1">
    <property type="nucleotide sequence ID" value="NZ_CP024847.1"/>
</dbReference>
<evidence type="ECO:0008006" key="4">
    <source>
        <dbReference type="Google" id="ProtNLM"/>
    </source>
</evidence>
<evidence type="ECO:0000256" key="1">
    <source>
        <dbReference type="SAM" id="SignalP"/>
    </source>
</evidence>
<feature type="chain" id="PRO_5014475761" description="Conjugal transfer protein TraH" evidence="1">
    <location>
        <begin position="20"/>
        <end position="500"/>
    </location>
</feature>
<dbReference type="Proteomes" id="UP000236655">
    <property type="component" value="Chromosome"/>
</dbReference>
<evidence type="ECO:0000313" key="3">
    <source>
        <dbReference type="Proteomes" id="UP000236655"/>
    </source>
</evidence>
<dbReference type="AlphaFoldDB" id="A0A2I7N6J3"/>
<dbReference type="InterPro" id="IPR010927">
    <property type="entry name" value="T4SS_TraH"/>
</dbReference>
<name>A0A2I7N6J3_9NEIS</name>
<accession>A0A2I7N6J3</accession>